<keyword evidence="2" id="KW-1185">Reference proteome</keyword>
<protein>
    <submittedName>
        <fullName evidence="1">Uncharacterized protein</fullName>
    </submittedName>
</protein>
<evidence type="ECO:0000313" key="2">
    <source>
        <dbReference type="Proteomes" id="UP000030635"/>
    </source>
</evidence>
<proteinExistence type="predicted"/>
<gene>
    <name evidence="1" type="ORF">U729_747</name>
</gene>
<dbReference type="EMBL" id="CP006905">
    <property type="protein sequence ID" value="AIY84960.1"/>
    <property type="molecule type" value="Genomic_DNA"/>
</dbReference>
<dbReference type="KEGG" id="cbv:U729_747"/>
<dbReference type="Proteomes" id="UP000030635">
    <property type="component" value="Chromosome"/>
</dbReference>
<accession>A0A0A7G1R6</accession>
<reference evidence="1 2" key="1">
    <citation type="journal article" date="2015" name="Infect. Genet. Evol.">
        <title>Genomic sequences of six botulinum neurotoxin-producing strains representing three clostridial species illustrate the mobility and diversity of botulinum neurotoxin genes.</title>
        <authorList>
            <person name="Smith T.J."/>
            <person name="Hill K.K."/>
            <person name="Xie G."/>
            <person name="Foley B.T."/>
            <person name="Williamson C.H."/>
            <person name="Foster J.T."/>
            <person name="Johnson S.L."/>
            <person name="Chertkov O."/>
            <person name="Teshima H."/>
            <person name="Gibbons H.S."/>
            <person name="Johnsky L.A."/>
            <person name="Karavis M.A."/>
            <person name="Smith L.A."/>
        </authorList>
    </citation>
    <scope>NUCLEOTIDE SEQUENCE [LARGE SCALE GENOMIC DNA]</scope>
    <source>
        <strain evidence="1">Sullivan</strain>
    </source>
</reference>
<dbReference type="RefSeq" id="WP_039311751.1">
    <property type="nucleotide sequence ID" value="NZ_CP006905.1"/>
</dbReference>
<evidence type="ECO:0000313" key="1">
    <source>
        <dbReference type="EMBL" id="AIY84960.1"/>
    </source>
</evidence>
<name>A0A0A7G1R6_9CLOT</name>
<sequence length="83" mass="9686">MHRESDLECIKNEFEEKIGKKVIIKNHNKVRGKEGNKIYIYTIEGVYCNIVALKREINQNIGVIESYTFVELLNKEAEIISMI</sequence>
<dbReference type="AlphaFoldDB" id="A0A0A7G1R6"/>
<organism evidence="1 2">
    <name type="scientific">Clostridium baratii str. Sullivan</name>
    <dbReference type="NCBI Taxonomy" id="1415775"/>
    <lineage>
        <taxon>Bacteria</taxon>
        <taxon>Bacillati</taxon>
        <taxon>Bacillota</taxon>
        <taxon>Clostridia</taxon>
        <taxon>Eubacteriales</taxon>
        <taxon>Clostridiaceae</taxon>
        <taxon>Clostridium</taxon>
    </lineage>
</organism>
<dbReference type="HOGENOM" id="CLU_2536593_0_0_9"/>
<dbReference type="OrthoDB" id="9757607at2"/>
<dbReference type="STRING" id="1561.NPD11_2258"/>